<dbReference type="GO" id="GO:0060320">
    <property type="term" value="P:rejection of self pollen"/>
    <property type="evidence" value="ECO:0007669"/>
    <property type="project" value="UniProtKB-KW"/>
</dbReference>
<keyword evidence="3 6" id="KW-0713">Self-incompatibility</keyword>
<evidence type="ECO:0000256" key="1">
    <source>
        <dbReference type="ARBA" id="ARBA00004613"/>
    </source>
</evidence>
<dbReference type="PANTHER" id="PTHR31232:SF156">
    <property type="entry name" value="PLANT SELF-INCOMPATIBILITY PROTEIN S1 FAMILY-RELATED"/>
    <property type="match status" value="1"/>
</dbReference>
<dbReference type="KEGG" id="peu:105138215"/>
<protein>
    <recommendedName>
        <fullName evidence="6">S-protein homolog</fullName>
    </recommendedName>
</protein>
<keyword evidence="7" id="KW-0812">Transmembrane</keyword>
<dbReference type="GO" id="GO:0005576">
    <property type="term" value="C:extracellular region"/>
    <property type="evidence" value="ECO:0007669"/>
    <property type="project" value="UniProtKB-SubCell"/>
</dbReference>
<dbReference type="InterPro" id="IPR010264">
    <property type="entry name" value="Self-incomp_S1"/>
</dbReference>
<evidence type="ECO:0000256" key="6">
    <source>
        <dbReference type="RuleBase" id="RU367044"/>
    </source>
</evidence>
<dbReference type="AlphaFoldDB" id="A0AAJ6V667"/>
<sequence>MPRHGNSPTILLISGRKIKSSPCEMKAAIIFPTVVAVAVILFIPTGSGQVVPVAPRYHLHILNGLSPNKILLVHCQSKNNDLGVHNIPVNSEFEWSFRSNVWGTTLFWCYLAPDDHSHADFNAFQDKEKITDSCDGNGNCCWIAKDDGVYLRDFPKNSTDDLKYHWVAGT</sequence>
<dbReference type="Proteomes" id="UP000694918">
    <property type="component" value="Unplaced"/>
</dbReference>
<dbReference type="RefSeq" id="XP_011042558.1">
    <property type="nucleotide sequence ID" value="XM_011044256.1"/>
</dbReference>
<keyword evidence="8" id="KW-1185">Reference proteome</keyword>
<accession>A0AAJ6V667</accession>
<keyword evidence="4 6" id="KW-0964">Secreted</keyword>
<dbReference type="GeneID" id="105138215"/>
<comment type="subcellular location">
    <subcellularLocation>
        <location evidence="1 6">Secreted</location>
    </subcellularLocation>
</comment>
<evidence type="ECO:0000256" key="5">
    <source>
        <dbReference type="ARBA" id="ARBA00022729"/>
    </source>
</evidence>
<name>A0AAJ6V667_POPEU</name>
<keyword evidence="5" id="KW-0732">Signal</keyword>
<dbReference type="Pfam" id="PF05938">
    <property type="entry name" value="Self-incomp_S1"/>
    <property type="match status" value="1"/>
</dbReference>
<evidence type="ECO:0000256" key="7">
    <source>
        <dbReference type="SAM" id="Phobius"/>
    </source>
</evidence>
<keyword evidence="7" id="KW-1133">Transmembrane helix</keyword>
<proteinExistence type="inferred from homology"/>
<gene>
    <name evidence="9" type="primary">LOC105138215</name>
</gene>
<comment type="similarity">
    <text evidence="2 6">Belongs to the plant self-incompatibility (S1) protein family.</text>
</comment>
<keyword evidence="7" id="KW-0472">Membrane</keyword>
<organism evidence="8 9">
    <name type="scientific">Populus euphratica</name>
    <name type="common">Euphrates poplar</name>
    <dbReference type="NCBI Taxonomy" id="75702"/>
    <lineage>
        <taxon>Eukaryota</taxon>
        <taxon>Viridiplantae</taxon>
        <taxon>Streptophyta</taxon>
        <taxon>Embryophyta</taxon>
        <taxon>Tracheophyta</taxon>
        <taxon>Spermatophyta</taxon>
        <taxon>Magnoliopsida</taxon>
        <taxon>eudicotyledons</taxon>
        <taxon>Gunneridae</taxon>
        <taxon>Pentapetalae</taxon>
        <taxon>rosids</taxon>
        <taxon>fabids</taxon>
        <taxon>Malpighiales</taxon>
        <taxon>Salicaceae</taxon>
        <taxon>Saliceae</taxon>
        <taxon>Populus</taxon>
    </lineage>
</organism>
<feature type="transmembrane region" description="Helical" evidence="7">
    <location>
        <begin position="27"/>
        <end position="46"/>
    </location>
</feature>
<evidence type="ECO:0000313" key="8">
    <source>
        <dbReference type="Proteomes" id="UP000694918"/>
    </source>
</evidence>
<evidence type="ECO:0000313" key="9">
    <source>
        <dbReference type="RefSeq" id="XP_011042558.1"/>
    </source>
</evidence>
<evidence type="ECO:0000256" key="3">
    <source>
        <dbReference type="ARBA" id="ARBA00022471"/>
    </source>
</evidence>
<reference evidence="9" key="1">
    <citation type="submission" date="2025-08" db="UniProtKB">
        <authorList>
            <consortium name="RefSeq"/>
        </authorList>
    </citation>
    <scope>IDENTIFICATION</scope>
</reference>
<dbReference type="PANTHER" id="PTHR31232">
    <property type="match status" value="1"/>
</dbReference>
<evidence type="ECO:0000256" key="4">
    <source>
        <dbReference type="ARBA" id="ARBA00022525"/>
    </source>
</evidence>
<evidence type="ECO:0000256" key="2">
    <source>
        <dbReference type="ARBA" id="ARBA00005581"/>
    </source>
</evidence>